<sequence length="92" mass="10759">MSLFGPSRRERAAEDAACAARLTRFADEESAEAEKYSKEIKSLRKRERVGLYKDPEATRQLVRRAEDDRLACRKNAREARKNAARLTTRRWF</sequence>
<comment type="caution">
    <text evidence="2">The sequence shown here is derived from an EMBL/GenBank/DDBJ whole genome shotgun (WGS) entry which is preliminary data.</text>
</comment>
<name>A0A2A9G242_9PSEU</name>
<keyword evidence="3" id="KW-1185">Reference proteome</keyword>
<dbReference type="EMBL" id="PDJK01000001">
    <property type="protein sequence ID" value="PFG56932.1"/>
    <property type="molecule type" value="Genomic_DNA"/>
</dbReference>
<dbReference type="RefSeq" id="WP_098509605.1">
    <property type="nucleotide sequence ID" value="NZ_JBIAKZ010000007.1"/>
</dbReference>
<evidence type="ECO:0000313" key="2">
    <source>
        <dbReference type="EMBL" id="PFG56932.1"/>
    </source>
</evidence>
<reference evidence="2 3" key="1">
    <citation type="submission" date="2017-10" db="EMBL/GenBank/DDBJ databases">
        <title>Sequencing the genomes of 1000 actinobacteria strains.</title>
        <authorList>
            <person name="Klenk H.-P."/>
        </authorList>
    </citation>
    <scope>NUCLEOTIDE SEQUENCE [LARGE SCALE GENOMIC DNA]</scope>
    <source>
        <strain evidence="2 3">DSM 46092</strain>
    </source>
</reference>
<evidence type="ECO:0000313" key="3">
    <source>
        <dbReference type="Proteomes" id="UP000243542"/>
    </source>
</evidence>
<proteinExistence type="predicted"/>
<keyword evidence="1" id="KW-0175">Coiled coil</keyword>
<gene>
    <name evidence="2" type="ORF">ATK36_0468</name>
</gene>
<evidence type="ECO:0000256" key="1">
    <source>
        <dbReference type="SAM" id="Coils"/>
    </source>
</evidence>
<accession>A0A2A9G242</accession>
<dbReference type="Proteomes" id="UP000243542">
    <property type="component" value="Unassembled WGS sequence"/>
</dbReference>
<organism evidence="2 3">
    <name type="scientific">Amycolatopsis sulphurea</name>
    <dbReference type="NCBI Taxonomy" id="76022"/>
    <lineage>
        <taxon>Bacteria</taxon>
        <taxon>Bacillati</taxon>
        <taxon>Actinomycetota</taxon>
        <taxon>Actinomycetes</taxon>
        <taxon>Pseudonocardiales</taxon>
        <taxon>Pseudonocardiaceae</taxon>
        <taxon>Amycolatopsis</taxon>
    </lineage>
</organism>
<dbReference type="AlphaFoldDB" id="A0A2A9G242"/>
<feature type="coiled-coil region" evidence="1">
    <location>
        <begin position="26"/>
        <end position="82"/>
    </location>
</feature>
<protein>
    <submittedName>
        <fullName evidence="2">Uncharacterized protein</fullName>
    </submittedName>
</protein>